<organism evidence="4 5">
    <name type="scientific">Streptomyces thermocarboxydovorans</name>
    <dbReference type="NCBI Taxonomy" id="59298"/>
    <lineage>
        <taxon>Bacteria</taxon>
        <taxon>Bacillati</taxon>
        <taxon>Actinomycetota</taxon>
        <taxon>Actinomycetes</taxon>
        <taxon>Kitasatosporales</taxon>
        <taxon>Streptomycetaceae</taxon>
        <taxon>Streptomyces</taxon>
    </lineage>
</organism>
<keyword evidence="2" id="KW-1133">Transmembrane helix</keyword>
<feature type="compositionally biased region" description="Pro residues" evidence="1">
    <location>
        <begin position="65"/>
        <end position="154"/>
    </location>
</feature>
<feature type="signal peptide" evidence="3">
    <location>
        <begin position="1"/>
        <end position="38"/>
    </location>
</feature>
<keyword evidence="3" id="KW-0732">Signal</keyword>
<feature type="transmembrane region" description="Helical" evidence="2">
    <location>
        <begin position="178"/>
        <end position="196"/>
    </location>
</feature>
<dbReference type="Proteomes" id="UP001500724">
    <property type="component" value="Unassembled WGS sequence"/>
</dbReference>
<keyword evidence="2" id="KW-0472">Membrane</keyword>
<evidence type="ECO:0000256" key="2">
    <source>
        <dbReference type="SAM" id="Phobius"/>
    </source>
</evidence>
<evidence type="ECO:0000256" key="1">
    <source>
        <dbReference type="SAM" id="MobiDB-lite"/>
    </source>
</evidence>
<comment type="caution">
    <text evidence="4">The sequence shown here is derived from an EMBL/GenBank/DDBJ whole genome shotgun (WGS) entry which is preliminary data.</text>
</comment>
<gene>
    <name evidence="4" type="ORF">GCM10009535_30160</name>
</gene>
<reference evidence="4 5" key="1">
    <citation type="journal article" date="2019" name="Int. J. Syst. Evol. Microbiol.">
        <title>The Global Catalogue of Microorganisms (GCM) 10K type strain sequencing project: providing services to taxonomists for standard genome sequencing and annotation.</title>
        <authorList>
            <consortium name="The Broad Institute Genomics Platform"/>
            <consortium name="The Broad Institute Genome Sequencing Center for Infectious Disease"/>
            <person name="Wu L."/>
            <person name="Ma J."/>
        </authorList>
    </citation>
    <scope>NUCLEOTIDE SEQUENCE [LARGE SCALE GENOMIC DNA]</scope>
    <source>
        <strain evidence="4 5">JCM 10367</strain>
    </source>
</reference>
<proteinExistence type="predicted"/>
<dbReference type="PRINTS" id="PR01217">
    <property type="entry name" value="PRICHEXTENSN"/>
</dbReference>
<keyword evidence="5" id="KW-1185">Reference proteome</keyword>
<evidence type="ECO:0000313" key="4">
    <source>
        <dbReference type="EMBL" id="GAA0650094.1"/>
    </source>
</evidence>
<evidence type="ECO:0000256" key="3">
    <source>
        <dbReference type="SAM" id="SignalP"/>
    </source>
</evidence>
<name>A0ABN1HHN5_9ACTN</name>
<keyword evidence="2" id="KW-0812">Transmembrane</keyword>
<feature type="region of interest" description="Disordered" evidence="1">
    <location>
        <begin position="65"/>
        <end position="175"/>
    </location>
</feature>
<dbReference type="EMBL" id="BAAAGU010000028">
    <property type="protein sequence ID" value="GAA0650094.1"/>
    <property type="molecule type" value="Genomic_DNA"/>
</dbReference>
<evidence type="ECO:0008006" key="6">
    <source>
        <dbReference type="Google" id="ProtNLM"/>
    </source>
</evidence>
<accession>A0ABN1HHN5</accession>
<sequence>MILAVQALVPTRSALAARALAAAALVWALLGAPGAAMADACAYASTGPEGTEAVAVAGSLTWPVPPCSPPSSPTPTPTPTPTPSPPPPAPPSPELTPTKAPPPPRPSPTPTPTPPPPPAARPAPPLPSPTPTPRPTPPPPPAPTPPAKPKPRPSVTPVHYPPHRPARPTRPSRGATSPLTFVLLITAPAAVAVAALRPR</sequence>
<feature type="chain" id="PRO_5045035952" description="Proline-rich protein" evidence="3">
    <location>
        <begin position="39"/>
        <end position="199"/>
    </location>
</feature>
<protein>
    <recommendedName>
        <fullName evidence="6">Proline-rich protein</fullName>
    </recommendedName>
</protein>
<evidence type="ECO:0000313" key="5">
    <source>
        <dbReference type="Proteomes" id="UP001500724"/>
    </source>
</evidence>